<reference evidence="3" key="1">
    <citation type="submission" date="2020-11" db="EMBL/GenBank/DDBJ databases">
        <authorList>
            <consortium name="DOE Joint Genome Institute"/>
            <person name="Ahrendt S."/>
            <person name="Riley R."/>
            <person name="Andreopoulos W."/>
            <person name="Labutti K."/>
            <person name="Pangilinan J."/>
            <person name="Ruiz-Duenas F.J."/>
            <person name="Barrasa J.M."/>
            <person name="Sanchez-Garcia M."/>
            <person name="Camarero S."/>
            <person name="Miyauchi S."/>
            <person name="Serrano A."/>
            <person name="Linde D."/>
            <person name="Babiker R."/>
            <person name="Drula E."/>
            <person name="Ayuso-Fernandez I."/>
            <person name="Pacheco R."/>
            <person name="Padilla G."/>
            <person name="Ferreira P."/>
            <person name="Barriuso J."/>
            <person name="Kellner H."/>
            <person name="Castanera R."/>
            <person name="Alfaro M."/>
            <person name="Ramirez L."/>
            <person name="Pisabarro A.G."/>
            <person name="Kuo A."/>
            <person name="Tritt A."/>
            <person name="Lipzen A."/>
            <person name="He G."/>
            <person name="Yan M."/>
            <person name="Ng V."/>
            <person name="Cullen D."/>
            <person name="Martin F."/>
            <person name="Rosso M.-N."/>
            <person name="Henrissat B."/>
            <person name="Hibbett D."/>
            <person name="Martinez A.T."/>
            <person name="Grigoriev I.V."/>
        </authorList>
    </citation>
    <scope>NUCLEOTIDE SEQUENCE</scope>
    <source>
        <strain evidence="3">CBS 247.69</strain>
    </source>
</reference>
<evidence type="ECO:0000256" key="2">
    <source>
        <dbReference type="SAM" id="Phobius"/>
    </source>
</evidence>
<evidence type="ECO:0000313" key="4">
    <source>
        <dbReference type="Proteomes" id="UP000807353"/>
    </source>
</evidence>
<feature type="transmembrane region" description="Helical" evidence="2">
    <location>
        <begin position="36"/>
        <end position="57"/>
    </location>
</feature>
<evidence type="ECO:0000313" key="3">
    <source>
        <dbReference type="EMBL" id="KAF9469369.1"/>
    </source>
</evidence>
<organism evidence="3 4">
    <name type="scientific">Collybia nuda</name>
    <dbReference type="NCBI Taxonomy" id="64659"/>
    <lineage>
        <taxon>Eukaryota</taxon>
        <taxon>Fungi</taxon>
        <taxon>Dikarya</taxon>
        <taxon>Basidiomycota</taxon>
        <taxon>Agaricomycotina</taxon>
        <taxon>Agaricomycetes</taxon>
        <taxon>Agaricomycetidae</taxon>
        <taxon>Agaricales</taxon>
        <taxon>Tricholomatineae</taxon>
        <taxon>Clitocybaceae</taxon>
        <taxon>Collybia</taxon>
    </lineage>
</organism>
<dbReference type="Proteomes" id="UP000807353">
    <property type="component" value="Unassembled WGS sequence"/>
</dbReference>
<dbReference type="PANTHER" id="PTHR41390:SF1">
    <property type="entry name" value="NADH-UBIQUINONE OXIDOREDUCTASE 213 KDA SUBUNIT"/>
    <property type="match status" value="1"/>
</dbReference>
<proteinExistence type="predicted"/>
<name>A0A9P5YHH1_9AGAR</name>
<keyword evidence="4" id="KW-1185">Reference proteome</keyword>
<dbReference type="AlphaFoldDB" id="A0A9P5YHH1"/>
<comment type="caution">
    <text evidence="3">The sequence shown here is derived from an EMBL/GenBank/DDBJ whole genome shotgun (WGS) entry which is preliminary data.</text>
</comment>
<dbReference type="PANTHER" id="PTHR41390">
    <property type="entry name" value="CHROMOSOME 7, WHOLE GENOME SHOTGUN SEQUENCE"/>
    <property type="match status" value="1"/>
</dbReference>
<accession>A0A9P5YHH1</accession>
<feature type="coiled-coil region" evidence="1">
    <location>
        <begin position="206"/>
        <end position="233"/>
    </location>
</feature>
<keyword evidence="2" id="KW-0472">Membrane</keyword>
<dbReference type="OrthoDB" id="3366659at2759"/>
<gene>
    <name evidence="3" type="ORF">BDZ94DRAFT_1182175</name>
</gene>
<feature type="transmembrane region" description="Helical" evidence="2">
    <location>
        <begin position="12"/>
        <end position="30"/>
    </location>
</feature>
<keyword evidence="1" id="KW-0175">Coiled coil</keyword>
<keyword evidence="2" id="KW-1133">Transmembrane helix</keyword>
<dbReference type="EMBL" id="MU150230">
    <property type="protein sequence ID" value="KAF9469369.1"/>
    <property type="molecule type" value="Genomic_DNA"/>
</dbReference>
<keyword evidence="2" id="KW-0812">Transmembrane</keyword>
<protein>
    <submittedName>
        <fullName evidence="3">Uncharacterized protein</fullName>
    </submittedName>
</protein>
<evidence type="ECO:0000256" key="1">
    <source>
        <dbReference type="SAM" id="Coils"/>
    </source>
</evidence>
<sequence>MDKDASSTVIKGTIITSIGSAFLTGIFGIVAKNAHYGLLAGAAAVNSGVTAVTFFGIREYAVSPILVSSLTWPQYVRRRRELGIGNNQLELPEKVSWSDLRKHKTLDSGISGFAAGGLLRGWKSGPKAILPGALTAGAICTLLQMAYNELGVTRLKYISRLNKEDPISKIDVPSISTPIPQGGAKSFSEKVLTLVGLQPISDDEHLAKMKIKRETYLKRIAELEAQLEVERAKEDSPP</sequence>